<dbReference type="KEGG" id="spar:SPRG_09390"/>
<gene>
    <name evidence="2" type="ORF">SPRG_09390</name>
</gene>
<organism evidence="2 3">
    <name type="scientific">Saprolegnia parasitica (strain CBS 223.65)</name>
    <dbReference type="NCBI Taxonomy" id="695850"/>
    <lineage>
        <taxon>Eukaryota</taxon>
        <taxon>Sar</taxon>
        <taxon>Stramenopiles</taxon>
        <taxon>Oomycota</taxon>
        <taxon>Saprolegniomycetes</taxon>
        <taxon>Saprolegniales</taxon>
        <taxon>Saprolegniaceae</taxon>
        <taxon>Saprolegnia</taxon>
    </lineage>
</organism>
<dbReference type="GeneID" id="24131556"/>
<dbReference type="RefSeq" id="XP_012203873.1">
    <property type="nucleotide sequence ID" value="XM_012348483.1"/>
</dbReference>
<evidence type="ECO:0000256" key="1">
    <source>
        <dbReference type="SAM" id="MobiDB-lite"/>
    </source>
</evidence>
<dbReference type="VEuPathDB" id="FungiDB:SPRG_09390"/>
<sequence>MQRREELATTLTEPGTPSGLFSKLPSAFWARKLKTDDGGKGICMDDDSPLSPAMSTTSESSSAASFDSTAATRVHAMDDLSALDNNRLDPMASADLETIARLAKQNAFLTQLLRKVTAKVSSNRHDMTVQHHRIQDLERALAVATQSPPTHEMSCQTDLDMERHEAMAWQLKIANAKVTSLSKCAHHFQLEQQLNQFANAPMPPPSSSSSKEIVLHKSNGSSSAAIPAESVGYIQELHGILATFLRQTIGVDIKTFSTKAGLMDLGMLKAHLKSTTFASRQPPPPPSQKHLVELDSIQDRVLARMEAARVFLATFASSHMEAEDNYDLFGEASASLATS</sequence>
<dbReference type="OMA" id="TRVHAMD"/>
<dbReference type="OrthoDB" id="77143at2759"/>
<dbReference type="EMBL" id="KK583232">
    <property type="protein sequence ID" value="KDO25447.1"/>
    <property type="molecule type" value="Genomic_DNA"/>
</dbReference>
<feature type="region of interest" description="Disordered" evidence="1">
    <location>
        <begin position="44"/>
        <end position="66"/>
    </location>
</feature>
<dbReference type="AlphaFoldDB" id="A0A067CF50"/>
<name>A0A067CF50_SAPPC</name>
<dbReference type="Proteomes" id="UP000030745">
    <property type="component" value="Unassembled WGS sequence"/>
</dbReference>
<reference evidence="2 3" key="1">
    <citation type="journal article" date="2013" name="PLoS Genet.">
        <title>Distinctive expansion of potential virulence genes in the genome of the oomycete fish pathogen Saprolegnia parasitica.</title>
        <authorList>
            <person name="Jiang R.H."/>
            <person name="de Bruijn I."/>
            <person name="Haas B.J."/>
            <person name="Belmonte R."/>
            <person name="Lobach L."/>
            <person name="Christie J."/>
            <person name="van den Ackerveken G."/>
            <person name="Bottin A."/>
            <person name="Bulone V."/>
            <person name="Diaz-Moreno S.M."/>
            <person name="Dumas B."/>
            <person name="Fan L."/>
            <person name="Gaulin E."/>
            <person name="Govers F."/>
            <person name="Grenville-Briggs L.J."/>
            <person name="Horner N.R."/>
            <person name="Levin J.Z."/>
            <person name="Mammella M."/>
            <person name="Meijer H.J."/>
            <person name="Morris P."/>
            <person name="Nusbaum C."/>
            <person name="Oome S."/>
            <person name="Phillips A.J."/>
            <person name="van Rooyen D."/>
            <person name="Rzeszutek E."/>
            <person name="Saraiva M."/>
            <person name="Secombes C.J."/>
            <person name="Seidl M.F."/>
            <person name="Snel B."/>
            <person name="Stassen J.H."/>
            <person name="Sykes S."/>
            <person name="Tripathy S."/>
            <person name="van den Berg H."/>
            <person name="Vega-Arreguin J.C."/>
            <person name="Wawra S."/>
            <person name="Young S.K."/>
            <person name="Zeng Q."/>
            <person name="Dieguez-Uribeondo J."/>
            <person name="Russ C."/>
            <person name="Tyler B.M."/>
            <person name="van West P."/>
        </authorList>
    </citation>
    <scope>NUCLEOTIDE SEQUENCE [LARGE SCALE GENOMIC DNA]</scope>
    <source>
        <strain evidence="2 3">CBS 223.65</strain>
    </source>
</reference>
<accession>A0A067CF50</accession>
<keyword evidence="3" id="KW-1185">Reference proteome</keyword>
<evidence type="ECO:0000313" key="2">
    <source>
        <dbReference type="EMBL" id="KDO25447.1"/>
    </source>
</evidence>
<protein>
    <submittedName>
        <fullName evidence="2">Uncharacterized protein</fullName>
    </submittedName>
</protein>
<evidence type="ECO:0000313" key="3">
    <source>
        <dbReference type="Proteomes" id="UP000030745"/>
    </source>
</evidence>
<proteinExistence type="predicted"/>
<feature type="compositionally biased region" description="Low complexity" evidence="1">
    <location>
        <begin position="51"/>
        <end position="66"/>
    </location>
</feature>